<dbReference type="EMBL" id="AUWU02000006">
    <property type="protein sequence ID" value="KAH0572287.1"/>
    <property type="molecule type" value="Genomic_DNA"/>
</dbReference>
<reference evidence="1 2" key="1">
    <citation type="journal article" date="2014" name="PLoS Genet.">
        <title>The Genome of Spironucleus salmonicida Highlights a Fish Pathogen Adapted to Fluctuating Environments.</title>
        <authorList>
            <person name="Xu F."/>
            <person name="Jerlstrom-Hultqvist J."/>
            <person name="Einarsson E."/>
            <person name="Astvaldsson A."/>
            <person name="Svard S.G."/>
            <person name="Andersson J.O."/>
        </authorList>
    </citation>
    <scope>NUCLEOTIDE SEQUENCE</scope>
    <source>
        <strain evidence="2">ATCC 50377</strain>
    </source>
</reference>
<protein>
    <submittedName>
        <fullName evidence="1">Uncharacterized protein</fullName>
    </submittedName>
</protein>
<organism evidence="1">
    <name type="scientific">Spironucleus salmonicida</name>
    <dbReference type="NCBI Taxonomy" id="348837"/>
    <lineage>
        <taxon>Eukaryota</taxon>
        <taxon>Metamonada</taxon>
        <taxon>Diplomonadida</taxon>
        <taxon>Hexamitidae</taxon>
        <taxon>Hexamitinae</taxon>
        <taxon>Spironucleus</taxon>
    </lineage>
</organism>
<evidence type="ECO:0000313" key="1">
    <source>
        <dbReference type="EMBL" id="EST41352.1"/>
    </source>
</evidence>
<evidence type="ECO:0000313" key="2">
    <source>
        <dbReference type="EMBL" id="KAH0572287.1"/>
    </source>
</evidence>
<dbReference type="Proteomes" id="UP000018208">
    <property type="component" value="Unassembled WGS sequence"/>
</dbReference>
<dbReference type="EMBL" id="KI546170">
    <property type="protein sequence ID" value="EST41352.1"/>
    <property type="molecule type" value="Genomic_DNA"/>
</dbReference>
<proteinExistence type="predicted"/>
<accession>V6LAC7</accession>
<dbReference type="AlphaFoldDB" id="V6LAC7"/>
<keyword evidence="3" id="KW-1185">Reference proteome</keyword>
<gene>
    <name evidence="1" type="ORF">SS50377_19066</name>
    <name evidence="2" type="ORF">SS50377_26497</name>
</gene>
<dbReference type="VEuPathDB" id="GiardiaDB:SS50377_26497"/>
<reference evidence="2" key="2">
    <citation type="submission" date="2020-12" db="EMBL/GenBank/DDBJ databases">
        <title>New Spironucleus salmonicida genome in near-complete chromosomes.</title>
        <authorList>
            <person name="Xu F."/>
            <person name="Kurt Z."/>
            <person name="Jimenez-Gonzalez A."/>
            <person name="Astvaldsson A."/>
            <person name="Andersson J.O."/>
            <person name="Svard S.G."/>
        </authorList>
    </citation>
    <scope>NUCLEOTIDE SEQUENCE</scope>
    <source>
        <strain evidence="2">ATCC 50377</strain>
    </source>
</reference>
<sequence length="184" mass="21209">MDKLQQVVNIIFSPFSQTYIPKYQAYSKSFKIQDLKKLSTFSQQSAGDLQTALSECKYLQDDKMKSFEKPLLSNHILKITPMPPSFNKIKATSAFQASGYSVTHAMNKDGSLFISFADEEDLSAIRIYAIKKVEDSQKLYFEYRSKKFLEMLPKQLVENMKEYCLVAQLAEEQALKIWTELLDV</sequence>
<name>V6LAC7_9EUKA</name>
<evidence type="ECO:0000313" key="3">
    <source>
        <dbReference type="Proteomes" id="UP000018208"/>
    </source>
</evidence>